<feature type="region of interest" description="Disordered" evidence="1">
    <location>
        <begin position="1"/>
        <end position="24"/>
    </location>
</feature>
<protein>
    <submittedName>
        <fullName evidence="2">Uncharacterized protein</fullName>
    </submittedName>
</protein>
<gene>
    <name evidence="2" type="ORF">WA026_007563</name>
</gene>
<comment type="caution">
    <text evidence="2">The sequence shown here is derived from an EMBL/GenBank/DDBJ whole genome shotgun (WGS) entry which is preliminary data.</text>
</comment>
<evidence type="ECO:0000313" key="2">
    <source>
        <dbReference type="EMBL" id="KAK9884718.1"/>
    </source>
</evidence>
<dbReference type="Proteomes" id="UP001431783">
    <property type="component" value="Unassembled WGS sequence"/>
</dbReference>
<sequence length="206" mass="23459">MVRKSNKQNRRSNRGRAGHTTRQLHQASIMRLCCAPVSADPPVRPLMHELSAVIRYPSYTEKHPNTNPPIDIPALLDTLLYLASCLLLAHGRAGRTTRQLHQESTMRLCCAPPVRPLMHEQSAVIRISQLHGKTSQHQSNHWYTRFIRYIALPSFLSFTCTWLANLINEIGVPTKVEHVSQLANYTKRVLCGYDVHQCPRTHQSDP</sequence>
<organism evidence="2 3">
    <name type="scientific">Henosepilachna vigintioctopunctata</name>
    <dbReference type="NCBI Taxonomy" id="420089"/>
    <lineage>
        <taxon>Eukaryota</taxon>
        <taxon>Metazoa</taxon>
        <taxon>Ecdysozoa</taxon>
        <taxon>Arthropoda</taxon>
        <taxon>Hexapoda</taxon>
        <taxon>Insecta</taxon>
        <taxon>Pterygota</taxon>
        <taxon>Neoptera</taxon>
        <taxon>Endopterygota</taxon>
        <taxon>Coleoptera</taxon>
        <taxon>Polyphaga</taxon>
        <taxon>Cucujiformia</taxon>
        <taxon>Coccinelloidea</taxon>
        <taxon>Coccinellidae</taxon>
        <taxon>Epilachninae</taxon>
        <taxon>Epilachnini</taxon>
        <taxon>Henosepilachna</taxon>
    </lineage>
</organism>
<proteinExistence type="predicted"/>
<reference evidence="2 3" key="1">
    <citation type="submission" date="2023-03" db="EMBL/GenBank/DDBJ databases">
        <title>Genome insight into feeding habits of ladybird beetles.</title>
        <authorList>
            <person name="Li H.-S."/>
            <person name="Huang Y.-H."/>
            <person name="Pang H."/>
        </authorList>
    </citation>
    <scope>NUCLEOTIDE SEQUENCE [LARGE SCALE GENOMIC DNA]</scope>
    <source>
        <strain evidence="2">SYSU_2023b</strain>
        <tissue evidence="2">Whole body</tissue>
    </source>
</reference>
<name>A0AAW1UW52_9CUCU</name>
<keyword evidence="3" id="KW-1185">Reference proteome</keyword>
<evidence type="ECO:0000313" key="3">
    <source>
        <dbReference type="Proteomes" id="UP001431783"/>
    </source>
</evidence>
<feature type="compositionally biased region" description="Basic residues" evidence="1">
    <location>
        <begin position="1"/>
        <end position="19"/>
    </location>
</feature>
<dbReference type="EMBL" id="JARQZJ010000093">
    <property type="protein sequence ID" value="KAK9884718.1"/>
    <property type="molecule type" value="Genomic_DNA"/>
</dbReference>
<evidence type="ECO:0000256" key="1">
    <source>
        <dbReference type="SAM" id="MobiDB-lite"/>
    </source>
</evidence>
<dbReference type="AlphaFoldDB" id="A0AAW1UW52"/>
<accession>A0AAW1UW52</accession>